<evidence type="ECO:0000256" key="1">
    <source>
        <dbReference type="SAM" id="SignalP"/>
    </source>
</evidence>
<gene>
    <name evidence="3" type="ORF">VRU48_16305</name>
</gene>
<reference evidence="3 4" key="1">
    <citation type="submission" date="2024-01" db="EMBL/GenBank/DDBJ databases">
        <title>Pedobacter sp. nov., isolated from fresh soil.</title>
        <authorList>
            <person name="Le N.T.T."/>
        </authorList>
    </citation>
    <scope>NUCLEOTIDE SEQUENCE [LARGE SCALE GENOMIC DNA]</scope>
    <source>
        <strain evidence="3 4">KR3-3</strain>
    </source>
</reference>
<keyword evidence="1" id="KW-0732">Signal</keyword>
<evidence type="ECO:0000313" key="3">
    <source>
        <dbReference type="EMBL" id="MEE1946688.1"/>
    </source>
</evidence>
<proteinExistence type="predicted"/>
<accession>A0ABU7IB43</accession>
<protein>
    <submittedName>
        <fullName evidence="3">DUF2807 domain-containing protein</fullName>
    </submittedName>
</protein>
<dbReference type="Pfam" id="PF10988">
    <property type="entry name" value="DUF2807"/>
    <property type="match status" value="1"/>
</dbReference>
<feature type="signal peptide" evidence="1">
    <location>
        <begin position="1"/>
        <end position="24"/>
    </location>
</feature>
<organism evidence="3 4">
    <name type="scientific">Pedobacter albus</name>
    <dbReference type="NCBI Taxonomy" id="3113905"/>
    <lineage>
        <taxon>Bacteria</taxon>
        <taxon>Pseudomonadati</taxon>
        <taxon>Bacteroidota</taxon>
        <taxon>Sphingobacteriia</taxon>
        <taxon>Sphingobacteriales</taxon>
        <taxon>Sphingobacteriaceae</taxon>
        <taxon>Pedobacter</taxon>
    </lineage>
</organism>
<comment type="caution">
    <text evidence="3">The sequence shown here is derived from an EMBL/GenBank/DDBJ whole genome shotgun (WGS) entry which is preliminary data.</text>
</comment>
<name>A0ABU7IB43_9SPHI</name>
<dbReference type="EMBL" id="JAZDQT010000003">
    <property type="protein sequence ID" value="MEE1946688.1"/>
    <property type="molecule type" value="Genomic_DNA"/>
</dbReference>
<evidence type="ECO:0000313" key="4">
    <source>
        <dbReference type="Proteomes" id="UP001336835"/>
    </source>
</evidence>
<feature type="domain" description="Putative auto-transporter adhesin head GIN" evidence="2">
    <location>
        <begin position="44"/>
        <end position="188"/>
    </location>
</feature>
<dbReference type="InterPro" id="IPR021255">
    <property type="entry name" value="DUF2807"/>
</dbReference>
<keyword evidence="4" id="KW-1185">Reference proteome</keyword>
<evidence type="ECO:0000259" key="2">
    <source>
        <dbReference type="Pfam" id="PF10988"/>
    </source>
</evidence>
<dbReference type="Proteomes" id="UP001336835">
    <property type="component" value="Unassembled WGS sequence"/>
</dbReference>
<sequence>MKTSIKTLFAAALSLVVLSSSAFASTGVKDNNNVTVLNQVKNISKIEVKGNVEVILVQAPTESVKVYDSYYSKNALVQQQEGVLRISSFQKETLTVAVYVRNLAAIEAADNAVVRTYGKVNFLNLNIDLKGAAKADINASTINLYTSVKDSADLKLSGSTTEHYAVLGSKAKMSMDQFVADSTSVNTVAPLIAKVAPVKQTLESIILADEAKLSK</sequence>
<dbReference type="RefSeq" id="WP_330108985.1">
    <property type="nucleotide sequence ID" value="NZ_JAZDQT010000003.1"/>
</dbReference>
<dbReference type="Gene3D" id="2.160.20.120">
    <property type="match status" value="1"/>
</dbReference>
<feature type="chain" id="PRO_5046906089" evidence="1">
    <location>
        <begin position="25"/>
        <end position="215"/>
    </location>
</feature>